<accession>A0ABN0QCY0</accession>
<evidence type="ECO:0000313" key="1">
    <source>
        <dbReference type="EMBL" id="ESS60174.1"/>
    </source>
</evidence>
<evidence type="ECO:0000313" key="2">
    <source>
        <dbReference type="Proteomes" id="UP000017834"/>
    </source>
</evidence>
<dbReference type="EMBL" id="AXOM01000009">
    <property type="protein sequence ID" value="ESS60174.1"/>
    <property type="molecule type" value="Genomic_DNA"/>
</dbReference>
<gene>
    <name evidence="1" type="ORF">EDP2_3916</name>
</gene>
<keyword evidence="2" id="KW-1185">Reference proteome</keyword>
<proteinExistence type="predicted"/>
<reference evidence="1 2" key="1">
    <citation type="journal article" date="2014" name="Genome Announc.">
        <title>Draft Genome Sequence of Enterobacter cloacae Strain S611.</title>
        <authorList>
            <person name="Wang D."/>
            <person name="Han C.S."/>
            <person name="Dichosa A.E."/>
            <person name="Gleasner C.D."/>
            <person name="Johnson S.L."/>
            <person name="Daligault H.E."/>
            <person name="Davenport K.W."/>
            <person name="Li P.E."/>
            <person name="Pierson E.A."/>
            <person name="Pierson L.S.III."/>
        </authorList>
    </citation>
    <scope>NUCLEOTIDE SEQUENCE [LARGE SCALE GENOMIC DNA]</scope>
    <source>
        <strain evidence="1 2">S611</strain>
    </source>
</reference>
<comment type="caution">
    <text evidence="1">The sequence shown here is derived from an EMBL/GenBank/DDBJ whole genome shotgun (WGS) entry which is preliminary data.</text>
</comment>
<protein>
    <submittedName>
        <fullName evidence="1">Uncharacterized protein</fullName>
    </submittedName>
</protein>
<dbReference type="Proteomes" id="UP000017834">
    <property type="component" value="Unassembled WGS sequence"/>
</dbReference>
<sequence>MSWRRRSSGCRWCGMFYPTLRREKSLYGCVNIAFMTRSRCCGWGRCSISVEMQFTTGGYMPILFNKKVKRFTDQIDFAASV</sequence>
<organism evidence="1 2">
    <name type="scientific">Enterobacter cloacae S611</name>
    <dbReference type="NCBI Taxonomy" id="1399146"/>
    <lineage>
        <taxon>Bacteria</taxon>
        <taxon>Pseudomonadati</taxon>
        <taxon>Pseudomonadota</taxon>
        <taxon>Gammaproteobacteria</taxon>
        <taxon>Enterobacterales</taxon>
        <taxon>Enterobacteriaceae</taxon>
        <taxon>Enterobacter</taxon>
        <taxon>Enterobacter cloacae complex</taxon>
    </lineage>
</organism>
<name>A0ABN0QCY0_ENTCL</name>